<keyword evidence="14" id="KW-0325">Glycoprotein</keyword>
<evidence type="ECO:0000256" key="9">
    <source>
        <dbReference type="ARBA" id="ARBA00022801"/>
    </source>
</evidence>
<evidence type="ECO:0000256" key="3">
    <source>
        <dbReference type="ARBA" id="ARBA00004239"/>
    </source>
</evidence>
<dbReference type="AlphaFoldDB" id="A0AAD5TP29"/>
<dbReference type="InterPro" id="IPR000209">
    <property type="entry name" value="Peptidase_S8/S53_dom"/>
</dbReference>
<evidence type="ECO:0000256" key="8">
    <source>
        <dbReference type="ARBA" id="ARBA00022729"/>
    </source>
</evidence>
<evidence type="ECO:0000256" key="2">
    <source>
        <dbReference type="ARBA" id="ARBA00002451"/>
    </source>
</evidence>
<dbReference type="Pfam" id="PF09286">
    <property type="entry name" value="Pro-kuma_activ"/>
    <property type="match status" value="1"/>
</dbReference>
<gene>
    <name evidence="18" type="ORF">HDU87_000300</name>
</gene>
<feature type="active site" description="Charge relay system" evidence="15">
    <location>
        <position position="312"/>
    </location>
</feature>
<dbReference type="PROSITE" id="PS51695">
    <property type="entry name" value="SEDOLISIN"/>
    <property type="match status" value="1"/>
</dbReference>
<keyword evidence="7 15" id="KW-0479">Metal-binding</keyword>
<feature type="binding site" evidence="15">
    <location>
        <position position="569"/>
    </location>
    <ligand>
        <name>Ca(2+)</name>
        <dbReference type="ChEBI" id="CHEBI:29108"/>
    </ligand>
</feature>
<evidence type="ECO:0000259" key="17">
    <source>
        <dbReference type="PROSITE" id="PS51695"/>
    </source>
</evidence>
<name>A0AAD5TP29_9FUNG</name>
<comment type="function">
    <text evidence="2">Secreted tripeptidyl-peptidase which degrades proteins at acidic pHs and is involved in virulence.</text>
</comment>
<dbReference type="CDD" id="cd04056">
    <property type="entry name" value="Peptidases_S53"/>
    <property type="match status" value="1"/>
</dbReference>
<feature type="binding site" evidence="15">
    <location>
        <position position="568"/>
    </location>
    <ligand>
        <name>Ca(2+)</name>
        <dbReference type="ChEBI" id="CHEBI:29108"/>
    </ligand>
</feature>
<feature type="binding site" evidence="15">
    <location>
        <position position="587"/>
    </location>
    <ligand>
        <name>Ca(2+)</name>
        <dbReference type="ChEBI" id="CHEBI:29108"/>
    </ligand>
</feature>
<evidence type="ECO:0000313" key="19">
    <source>
        <dbReference type="Proteomes" id="UP001212152"/>
    </source>
</evidence>
<dbReference type="InterPro" id="IPR050819">
    <property type="entry name" value="Tripeptidyl-peptidase_I"/>
</dbReference>
<dbReference type="Gene3D" id="3.40.50.200">
    <property type="entry name" value="Peptidase S8/S53 domain"/>
    <property type="match status" value="1"/>
</dbReference>
<dbReference type="GO" id="GO:0006508">
    <property type="term" value="P:proteolysis"/>
    <property type="evidence" value="ECO:0007669"/>
    <property type="project" value="UniProtKB-KW"/>
</dbReference>
<evidence type="ECO:0000256" key="11">
    <source>
        <dbReference type="ARBA" id="ARBA00022837"/>
    </source>
</evidence>
<evidence type="ECO:0000313" key="18">
    <source>
        <dbReference type="EMBL" id="KAJ3181962.1"/>
    </source>
</evidence>
<keyword evidence="8 16" id="KW-0732">Signal</keyword>
<protein>
    <recommendedName>
        <fullName evidence="4">tripeptidyl-peptidase II</fullName>
        <ecNumber evidence="4">3.4.14.10</ecNumber>
    </recommendedName>
</protein>
<feature type="domain" description="Peptidase S53" evidence="17">
    <location>
        <begin position="223"/>
        <end position="609"/>
    </location>
</feature>
<dbReference type="InterPro" id="IPR036852">
    <property type="entry name" value="Peptidase_S8/S53_dom_sf"/>
</dbReference>
<feature type="active site" description="Charge relay system" evidence="15">
    <location>
        <position position="526"/>
    </location>
</feature>
<feature type="binding site" evidence="15">
    <location>
        <position position="589"/>
    </location>
    <ligand>
        <name>Ca(2+)</name>
        <dbReference type="ChEBI" id="CHEBI:29108"/>
    </ligand>
</feature>
<dbReference type="EC" id="3.4.14.10" evidence="4"/>
<dbReference type="Pfam" id="PF00082">
    <property type="entry name" value="Peptidase_S8"/>
    <property type="match status" value="1"/>
</dbReference>
<evidence type="ECO:0000256" key="5">
    <source>
        <dbReference type="ARBA" id="ARBA00022525"/>
    </source>
</evidence>
<dbReference type="SUPFAM" id="SSF54897">
    <property type="entry name" value="Protease propeptides/inhibitors"/>
    <property type="match status" value="1"/>
</dbReference>
<dbReference type="InterPro" id="IPR030400">
    <property type="entry name" value="Sedolisin_dom"/>
</dbReference>
<dbReference type="Proteomes" id="UP001212152">
    <property type="component" value="Unassembled WGS sequence"/>
</dbReference>
<dbReference type="FunFam" id="3.40.50.200:FF:000015">
    <property type="entry name" value="Tripeptidyl peptidase A"/>
    <property type="match status" value="1"/>
</dbReference>
<sequence length="613" mass="65852">MLLIRSAAVALLALAGSGLASPVNFGSYVVKEAHVVPSKWTKISPAPADHVLKVDIALKQGNFAELENQLYEVSDPDSPKYGKHLTLEQTNALVKPTKDTAATVRAWLASHGVQDKHVSYSPAGDWASLSLPVAQLEAMLKTKYNIYTHEDGSVLVRATSWSLPAQVGKHIDMISPTNSFFRPVSSRKAVFTVDAHGSGAAALAAVKKTAGNPTVAQVCDPKSVTPLCLRTLYGTLDYKPKSGGRSQIGWTNYLGEVSNRSDTREFLRVARPEAIKSADTFKYIVIDNGTDSQAPDTPDEVAAGKDGEADLDTETITSITYPLPLTAYSTGGQPPFVPDTATPTDQNEPYLAWLQAVLKQRNIPQVISTSYDDDEQAVPRSYAVRVCNTFAQLGARGVSLFFASGDGGVGGDGTCISNDGKNRTVFLPEFPSTCPYITSVGATKNFNPEVVAYDEGNGFSSGGGFSWYFDTPRYQLKEVKAYVKTVPKEYAGKYNPHGRGFPDLSGQGQRYLTFWNGKFGHVDGTSASTPAIASIFALVNDALLAAGRPTLGFLNPWLYKRGYKAFNDITSGSALGCNVTGFSATKGWDAVTGFGTPNFKSILKTLNIHDGKY</sequence>
<dbReference type="SMART" id="SM00944">
    <property type="entry name" value="Pro-kuma_activ"/>
    <property type="match status" value="1"/>
</dbReference>
<evidence type="ECO:0000256" key="15">
    <source>
        <dbReference type="PROSITE-ProRule" id="PRU01032"/>
    </source>
</evidence>
<feature type="active site" description="Charge relay system" evidence="15">
    <location>
        <position position="308"/>
    </location>
</feature>
<reference evidence="18" key="1">
    <citation type="submission" date="2020-05" db="EMBL/GenBank/DDBJ databases">
        <title>Phylogenomic resolution of chytrid fungi.</title>
        <authorList>
            <person name="Stajich J.E."/>
            <person name="Amses K."/>
            <person name="Simmons R."/>
            <person name="Seto K."/>
            <person name="Myers J."/>
            <person name="Bonds A."/>
            <person name="Quandt C.A."/>
            <person name="Barry K."/>
            <person name="Liu P."/>
            <person name="Grigoriev I."/>
            <person name="Longcore J.E."/>
            <person name="James T.Y."/>
        </authorList>
    </citation>
    <scope>NUCLEOTIDE SEQUENCE</scope>
    <source>
        <strain evidence="18">JEL0379</strain>
    </source>
</reference>
<dbReference type="PANTHER" id="PTHR14218">
    <property type="entry name" value="PROTEASE S8 TRIPEPTIDYL PEPTIDASE I CLN2"/>
    <property type="match status" value="1"/>
</dbReference>
<comment type="caution">
    <text evidence="18">The sequence shown here is derived from an EMBL/GenBank/DDBJ whole genome shotgun (WGS) entry which is preliminary data.</text>
</comment>
<evidence type="ECO:0000256" key="16">
    <source>
        <dbReference type="SAM" id="SignalP"/>
    </source>
</evidence>
<evidence type="ECO:0000256" key="13">
    <source>
        <dbReference type="ARBA" id="ARBA00023145"/>
    </source>
</evidence>
<dbReference type="GO" id="GO:0004252">
    <property type="term" value="F:serine-type endopeptidase activity"/>
    <property type="evidence" value="ECO:0007669"/>
    <property type="project" value="UniProtKB-UniRule"/>
</dbReference>
<dbReference type="PANTHER" id="PTHR14218:SF39">
    <property type="entry name" value="PEPTIDASE S53 DOMAIN-CONTAINING PROTEIN"/>
    <property type="match status" value="1"/>
</dbReference>
<accession>A0AAD5TP29</accession>
<keyword evidence="10 15" id="KW-0720">Serine protease</keyword>
<dbReference type="EMBL" id="JADGJQ010000010">
    <property type="protein sequence ID" value="KAJ3181962.1"/>
    <property type="molecule type" value="Genomic_DNA"/>
</dbReference>
<keyword evidence="13" id="KW-0865">Zymogen</keyword>
<dbReference type="GO" id="GO:0005576">
    <property type="term" value="C:extracellular region"/>
    <property type="evidence" value="ECO:0007669"/>
    <property type="project" value="UniProtKB-SubCell"/>
</dbReference>
<feature type="chain" id="PRO_5042251910" description="tripeptidyl-peptidase II" evidence="16">
    <location>
        <begin position="21"/>
        <end position="613"/>
    </location>
</feature>
<evidence type="ECO:0000256" key="4">
    <source>
        <dbReference type="ARBA" id="ARBA00012462"/>
    </source>
</evidence>
<dbReference type="GO" id="GO:0008240">
    <property type="term" value="F:tripeptidyl-peptidase activity"/>
    <property type="evidence" value="ECO:0007669"/>
    <property type="project" value="UniProtKB-EC"/>
</dbReference>
<keyword evidence="5" id="KW-0964">Secreted</keyword>
<keyword evidence="12" id="KW-0843">Virulence</keyword>
<dbReference type="CDD" id="cd11377">
    <property type="entry name" value="Pro-peptidase_S53"/>
    <property type="match status" value="1"/>
</dbReference>
<evidence type="ECO:0000256" key="7">
    <source>
        <dbReference type="ARBA" id="ARBA00022723"/>
    </source>
</evidence>
<keyword evidence="6 15" id="KW-0645">Protease</keyword>
<dbReference type="SUPFAM" id="SSF52743">
    <property type="entry name" value="Subtilisin-like"/>
    <property type="match status" value="1"/>
</dbReference>
<keyword evidence="9 15" id="KW-0378">Hydrolase</keyword>
<keyword evidence="19" id="KW-1185">Reference proteome</keyword>
<evidence type="ECO:0000256" key="1">
    <source>
        <dbReference type="ARBA" id="ARBA00001910"/>
    </source>
</evidence>
<proteinExistence type="predicted"/>
<organism evidence="18 19">
    <name type="scientific">Geranomyces variabilis</name>
    <dbReference type="NCBI Taxonomy" id="109894"/>
    <lineage>
        <taxon>Eukaryota</taxon>
        <taxon>Fungi</taxon>
        <taxon>Fungi incertae sedis</taxon>
        <taxon>Chytridiomycota</taxon>
        <taxon>Chytridiomycota incertae sedis</taxon>
        <taxon>Chytridiomycetes</taxon>
        <taxon>Spizellomycetales</taxon>
        <taxon>Powellomycetaceae</taxon>
        <taxon>Geranomyces</taxon>
    </lineage>
</organism>
<evidence type="ECO:0000256" key="12">
    <source>
        <dbReference type="ARBA" id="ARBA00023026"/>
    </source>
</evidence>
<dbReference type="GO" id="GO:0046872">
    <property type="term" value="F:metal ion binding"/>
    <property type="evidence" value="ECO:0007669"/>
    <property type="project" value="UniProtKB-UniRule"/>
</dbReference>
<evidence type="ECO:0000256" key="10">
    <source>
        <dbReference type="ARBA" id="ARBA00022825"/>
    </source>
</evidence>
<feature type="signal peptide" evidence="16">
    <location>
        <begin position="1"/>
        <end position="20"/>
    </location>
</feature>
<comment type="subcellular location">
    <subcellularLocation>
        <location evidence="3">Secreted</location>
        <location evidence="3">Extracellular space</location>
    </subcellularLocation>
</comment>
<dbReference type="InterPro" id="IPR015366">
    <property type="entry name" value="S53_propep"/>
</dbReference>
<comment type="cofactor">
    <cofactor evidence="15">
        <name>Ca(2+)</name>
        <dbReference type="ChEBI" id="CHEBI:29108"/>
    </cofactor>
    <text evidence="15">Binds 1 Ca(2+) ion per subunit.</text>
</comment>
<evidence type="ECO:0000256" key="6">
    <source>
        <dbReference type="ARBA" id="ARBA00022670"/>
    </source>
</evidence>
<comment type="catalytic activity">
    <reaction evidence="1">
        <text>Release of an N-terminal tripeptide from a polypeptide.</text>
        <dbReference type="EC" id="3.4.14.10"/>
    </reaction>
</comment>
<keyword evidence="11 15" id="KW-0106">Calcium</keyword>
<evidence type="ECO:0000256" key="14">
    <source>
        <dbReference type="ARBA" id="ARBA00023180"/>
    </source>
</evidence>